<organism evidence="3 4">
    <name type="scientific">Fischerella thermalis CCMEE 5268</name>
    <dbReference type="NCBI Taxonomy" id="2019662"/>
    <lineage>
        <taxon>Bacteria</taxon>
        <taxon>Bacillati</taxon>
        <taxon>Cyanobacteriota</taxon>
        <taxon>Cyanophyceae</taxon>
        <taxon>Nostocales</taxon>
        <taxon>Hapalosiphonaceae</taxon>
        <taxon>Fischerella</taxon>
    </lineage>
</organism>
<dbReference type="CDD" id="cd03033">
    <property type="entry name" value="ArsC_15kD"/>
    <property type="match status" value="1"/>
</dbReference>
<dbReference type="Pfam" id="PF03960">
    <property type="entry name" value="ArsC"/>
    <property type="match status" value="1"/>
</dbReference>
<evidence type="ECO:0000256" key="2">
    <source>
        <dbReference type="SAM" id="MobiDB-lite"/>
    </source>
</evidence>
<dbReference type="PANTHER" id="PTHR30041">
    <property type="entry name" value="ARSENATE REDUCTASE"/>
    <property type="match status" value="1"/>
</dbReference>
<reference evidence="3 4" key="1">
    <citation type="submission" date="2017-07" db="EMBL/GenBank/DDBJ databases">
        <title>Genomes of Fischerella (Mastigocladus) sp. strains.</title>
        <authorList>
            <person name="Miller S.R."/>
        </authorList>
    </citation>
    <scope>NUCLEOTIDE SEQUENCE [LARGE SCALE GENOMIC DNA]</scope>
    <source>
        <strain evidence="3 4">CCMEE 5268</strain>
    </source>
</reference>
<proteinExistence type="inferred from homology"/>
<dbReference type="InterPro" id="IPR006503">
    <property type="entry name" value="Nase-assoc"/>
</dbReference>
<dbReference type="Proteomes" id="UP000235025">
    <property type="component" value="Unassembled WGS sequence"/>
</dbReference>
<dbReference type="RefSeq" id="WP_102172377.1">
    <property type="nucleotide sequence ID" value="NZ_NMQA01000099.1"/>
</dbReference>
<dbReference type="PROSITE" id="PS51353">
    <property type="entry name" value="ARSC"/>
    <property type="match status" value="1"/>
</dbReference>
<protein>
    <submittedName>
        <fullName evidence="3">Nitrogenase-associated protein</fullName>
    </submittedName>
</protein>
<sequence>MARVIFYEKPGCKNNTKQKTLLTAAGHEVVAYNLLTEPWTVERLHSFFGDRPVAEWFNRAAPRVQSGEVIPEKVDPQTALVMMLRDPLLIRRPLIEVGDRREVGFDIEKIDAWIGLKSKDETLQEITEKLKSQDLQSCSHKHGQGHGNGQDHKKGSCQH</sequence>
<gene>
    <name evidence="3" type="ORF">CEN50_09165</name>
</gene>
<feature type="region of interest" description="Disordered" evidence="2">
    <location>
        <begin position="133"/>
        <end position="159"/>
    </location>
</feature>
<dbReference type="NCBIfam" id="TIGR01616">
    <property type="entry name" value="nitro_assoc"/>
    <property type="match status" value="1"/>
</dbReference>
<dbReference type="Gene3D" id="3.40.30.10">
    <property type="entry name" value="Glutaredoxin"/>
    <property type="match status" value="1"/>
</dbReference>
<comment type="caution">
    <text evidence="3">The sequence shown here is derived from an EMBL/GenBank/DDBJ whole genome shotgun (WGS) entry which is preliminary data.</text>
</comment>
<evidence type="ECO:0000313" key="3">
    <source>
        <dbReference type="EMBL" id="PLZ98960.1"/>
    </source>
</evidence>
<dbReference type="EMBL" id="NMQA01000099">
    <property type="protein sequence ID" value="PLZ98960.1"/>
    <property type="molecule type" value="Genomic_DNA"/>
</dbReference>
<name>A0A2N6KHV3_9CYAN</name>
<feature type="compositionally biased region" description="Basic and acidic residues" evidence="2">
    <location>
        <begin position="149"/>
        <end position="159"/>
    </location>
</feature>
<dbReference type="InterPro" id="IPR006660">
    <property type="entry name" value="Arsenate_reductase-like"/>
</dbReference>
<dbReference type="SUPFAM" id="SSF52833">
    <property type="entry name" value="Thioredoxin-like"/>
    <property type="match status" value="1"/>
</dbReference>
<dbReference type="PANTHER" id="PTHR30041:SF8">
    <property type="entry name" value="PROTEIN YFFB"/>
    <property type="match status" value="1"/>
</dbReference>
<evidence type="ECO:0000313" key="4">
    <source>
        <dbReference type="Proteomes" id="UP000235025"/>
    </source>
</evidence>
<evidence type="ECO:0000256" key="1">
    <source>
        <dbReference type="PROSITE-ProRule" id="PRU01282"/>
    </source>
</evidence>
<dbReference type="InterPro" id="IPR036249">
    <property type="entry name" value="Thioredoxin-like_sf"/>
</dbReference>
<dbReference type="AlphaFoldDB" id="A0A2N6KHV3"/>
<comment type="similarity">
    <text evidence="1">Belongs to the ArsC family.</text>
</comment>
<accession>A0A2N6KHV3</accession>